<name>A0A7M5UNU2_9CNID</name>
<sequence>CKSTDQMIWKDQICDGKQDCLNNEDEENCRKEYCRYNVDRNHLLWRSVGRGKTSVIQCNQVPVLVKNFTEYGLKGTISRTCDDTSQPRWIKTDCQCVIDGFPKFQTNLSIHNVTYKSINNDIVRLYRHFNISPSSIPHVLSSLTSFSKNSNLATALKEASFTKLLNGTRRIIIY</sequence>
<dbReference type="InterPro" id="IPR036055">
    <property type="entry name" value="LDL_receptor-like_sf"/>
</dbReference>
<dbReference type="SUPFAM" id="SSF57424">
    <property type="entry name" value="LDL receptor-like module"/>
    <property type="match status" value="1"/>
</dbReference>
<dbReference type="AlphaFoldDB" id="A0A7M5UNU2"/>
<dbReference type="OrthoDB" id="1925699at2759"/>
<evidence type="ECO:0000313" key="3">
    <source>
        <dbReference type="Proteomes" id="UP000594262"/>
    </source>
</evidence>
<dbReference type="EnsemblMetazoa" id="CLYHEMT002148.1">
    <property type="protein sequence ID" value="CLYHEMP002148.1"/>
    <property type="gene ID" value="CLYHEMG002148"/>
</dbReference>
<dbReference type="Proteomes" id="UP000594262">
    <property type="component" value="Unplaced"/>
</dbReference>
<evidence type="ECO:0000313" key="2">
    <source>
        <dbReference type="EnsemblMetazoa" id="CLYHEMP002148.1"/>
    </source>
</evidence>
<keyword evidence="1" id="KW-1015">Disulfide bond</keyword>
<organism evidence="2 3">
    <name type="scientific">Clytia hemisphaerica</name>
    <dbReference type="NCBI Taxonomy" id="252671"/>
    <lineage>
        <taxon>Eukaryota</taxon>
        <taxon>Metazoa</taxon>
        <taxon>Cnidaria</taxon>
        <taxon>Hydrozoa</taxon>
        <taxon>Hydroidolina</taxon>
        <taxon>Leptothecata</taxon>
        <taxon>Obeliida</taxon>
        <taxon>Clytiidae</taxon>
        <taxon>Clytia</taxon>
    </lineage>
</organism>
<evidence type="ECO:0000256" key="1">
    <source>
        <dbReference type="ARBA" id="ARBA00023157"/>
    </source>
</evidence>
<dbReference type="Gene3D" id="4.10.400.10">
    <property type="entry name" value="Low-density Lipoprotein Receptor"/>
    <property type="match status" value="1"/>
</dbReference>
<reference evidence="2" key="1">
    <citation type="submission" date="2021-01" db="UniProtKB">
        <authorList>
            <consortium name="EnsemblMetazoa"/>
        </authorList>
    </citation>
    <scope>IDENTIFICATION</scope>
</reference>
<accession>A0A7M5UNU2</accession>
<keyword evidence="3" id="KW-1185">Reference proteome</keyword>
<dbReference type="InterPro" id="IPR002172">
    <property type="entry name" value="LDrepeatLR_classA_rpt"/>
</dbReference>
<dbReference type="CDD" id="cd00112">
    <property type="entry name" value="LDLa"/>
    <property type="match status" value="1"/>
</dbReference>
<proteinExistence type="predicted"/>
<protein>
    <submittedName>
        <fullName evidence="2">Uncharacterized protein</fullName>
    </submittedName>
</protein>